<dbReference type="EMBL" id="PP712044">
    <property type="protein sequence ID" value="XBH24255.1"/>
    <property type="molecule type" value="Viral_cRNA"/>
</dbReference>
<dbReference type="InterPro" id="IPR029063">
    <property type="entry name" value="SAM-dependent_MTases_sf"/>
</dbReference>
<feature type="domain" description="RdRp catalytic" evidence="29">
    <location>
        <begin position="746"/>
        <end position="930"/>
    </location>
</feature>
<keyword evidence="13" id="KW-0547">Nucleotide-binding</keyword>
<dbReference type="PROSITE" id="PS51590">
    <property type="entry name" value="SAM_MT_MNV_L"/>
    <property type="match status" value="1"/>
</dbReference>
<reference evidence="31" key="2">
    <citation type="submission" date="2024-02" db="EMBL/GenBank/DDBJ databases">
        <authorList>
            <person name="Hu B."/>
        </authorList>
    </citation>
    <scope>NUCLEOTIDE SEQUENCE</scope>
    <source>
        <strain evidence="31">7A/Kenya/BAT0812/2015</strain>
    </source>
</reference>
<comment type="catalytic activity">
    <reaction evidence="20">
        <text>a 5'-end triphospho-adenylyl-adenylyl-cytidylyl-adenosine in mRNA + GDP + H(+) = a 5'-end (5'-triphosphoguanosine)-adenylyl-adenylyl-cytidylyl-adenosine in mRNA + diphosphate</text>
        <dbReference type="Rhea" id="RHEA:65436"/>
        <dbReference type="Rhea" id="RHEA-COMP:16797"/>
        <dbReference type="Rhea" id="RHEA-COMP:16799"/>
        <dbReference type="ChEBI" id="CHEBI:15378"/>
        <dbReference type="ChEBI" id="CHEBI:33019"/>
        <dbReference type="ChEBI" id="CHEBI:58189"/>
        <dbReference type="ChEBI" id="CHEBI:156484"/>
        <dbReference type="ChEBI" id="CHEBI:156503"/>
        <dbReference type="EC" id="2.7.7.88"/>
    </reaction>
</comment>
<dbReference type="EC" id="2.7.7.88" evidence="5"/>
<evidence type="ECO:0000259" key="30">
    <source>
        <dbReference type="PROSITE" id="PS51590"/>
    </source>
</evidence>
<dbReference type="Gene3D" id="3.40.50.150">
    <property type="entry name" value="Vaccinia Virus protein VP39"/>
    <property type="match status" value="1"/>
</dbReference>
<evidence type="ECO:0000256" key="19">
    <source>
        <dbReference type="ARBA" id="ARBA00023268"/>
    </source>
</evidence>
<accession>A0AAU7E346</accession>
<evidence type="ECO:0000256" key="15">
    <source>
        <dbReference type="ARBA" id="ARBA00022840"/>
    </source>
</evidence>
<keyword evidence="19" id="KW-0511">Multifunctional enzyme</keyword>
<reference evidence="31" key="1">
    <citation type="journal article" date="2024" name="Microbiome">
        <title>Substantial viral diversity in bats and rodents from East Africa: insights into evolution, recombination, and cocirculation.</title>
        <authorList>
            <person name="Wang D."/>
            <person name="Yang X."/>
            <person name="Ren Z."/>
            <person name="Hu B."/>
            <person name="Zhao H."/>
            <person name="Yang K."/>
            <person name="Shi P."/>
            <person name="Zhang Z."/>
            <person name="Feng Q."/>
            <person name="Nawenja C.V."/>
            <person name="Obanda V."/>
            <person name="Robert K."/>
            <person name="Nalikka B."/>
            <person name="Waruhiu C.N."/>
            <person name="Ochola G.O."/>
            <person name="Onyuok S.O."/>
            <person name="Ochieng H."/>
            <person name="Li B."/>
            <person name="Zhu Y."/>
            <person name="Si H."/>
            <person name="Yin J."/>
            <person name="Kristiansen K."/>
            <person name="Jin X."/>
            <person name="Xu X."/>
            <person name="Xiao M."/>
            <person name="Agwanda B."/>
            <person name="Ommeh S."/>
            <person name="Li J."/>
            <person name="Shi Z.L."/>
        </authorList>
    </citation>
    <scope>NUCLEOTIDE SEQUENCE</scope>
    <source>
        <strain evidence="31">7A/Kenya/BAT0812/2015</strain>
    </source>
</reference>
<keyword evidence="17" id="KW-0693">Viral RNA replication</keyword>
<evidence type="ECO:0000256" key="13">
    <source>
        <dbReference type="ARBA" id="ARBA00022741"/>
    </source>
</evidence>
<comment type="catalytic activity">
    <reaction evidence="27">
        <text>a 5'-end (5'-triphosphoguanosine)-adenylyl-adenylyl-cytidylyl-adenosine in mRNA + 2 S-adenosyl-L-methionine = a 5'-end (N(7)-methyl 5'-triphosphoguanosine)-(2'-O-methyladenylyl)-adenylyl-cytidylyl-adenosine in mRNA + 2 S-adenosyl-L-homocysteine + H(+)</text>
        <dbReference type="Rhea" id="RHEA:65376"/>
        <dbReference type="Rhea" id="RHEA-COMP:16797"/>
        <dbReference type="Rhea" id="RHEA-COMP:16798"/>
        <dbReference type="ChEBI" id="CHEBI:15378"/>
        <dbReference type="ChEBI" id="CHEBI:57856"/>
        <dbReference type="ChEBI" id="CHEBI:59789"/>
        <dbReference type="ChEBI" id="CHEBI:156483"/>
        <dbReference type="ChEBI" id="CHEBI:156484"/>
        <dbReference type="EC" id="2.1.1.375"/>
    </reaction>
</comment>
<comment type="catalytic activity">
    <reaction evidence="26">
        <text>a 5'-end (5'-triphosphoguanosine)-adenylyl-adenylyl-cytidylyl-adenosine in mRNA + S-adenosyl-L-methionine = a 5'-end (5'-triphosphoguanosine)-(2'-O-methyladenylyl)-adenylyl-cytidylyl-adenosine in mRNA + S-adenosyl-L-homocysteine + H(+)</text>
        <dbReference type="Rhea" id="RHEA:65380"/>
        <dbReference type="Rhea" id="RHEA-COMP:16797"/>
        <dbReference type="Rhea" id="RHEA-COMP:16801"/>
        <dbReference type="ChEBI" id="CHEBI:15378"/>
        <dbReference type="ChEBI" id="CHEBI:57856"/>
        <dbReference type="ChEBI" id="CHEBI:59789"/>
        <dbReference type="ChEBI" id="CHEBI:156482"/>
        <dbReference type="ChEBI" id="CHEBI:156484"/>
    </reaction>
</comment>
<comment type="catalytic activity">
    <reaction evidence="28">
        <text>GTP + H2O = GDP + phosphate + H(+)</text>
        <dbReference type="Rhea" id="RHEA:19669"/>
        <dbReference type="ChEBI" id="CHEBI:15377"/>
        <dbReference type="ChEBI" id="CHEBI:15378"/>
        <dbReference type="ChEBI" id="CHEBI:37565"/>
        <dbReference type="ChEBI" id="CHEBI:43474"/>
        <dbReference type="ChEBI" id="CHEBI:58189"/>
    </reaction>
</comment>
<evidence type="ECO:0000256" key="11">
    <source>
        <dbReference type="ARBA" id="ARBA00022691"/>
    </source>
</evidence>
<evidence type="ECO:0000259" key="29">
    <source>
        <dbReference type="PROSITE" id="PS50526"/>
    </source>
</evidence>
<evidence type="ECO:0000313" key="31">
    <source>
        <dbReference type="EMBL" id="XBH24255.1"/>
    </source>
</evidence>
<dbReference type="GO" id="GO:0004482">
    <property type="term" value="F:mRNA 5'-cap (guanine-N7-)-methyltransferase activity"/>
    <property type="evidence" value="ECO:0007669"/>
    <property type="project" value="InterPro"/>
</dbReference>
<evidence type="ECO:0000256" key="16">
    <source>
        <dbReference type="ARBA" id="ARBA00022844"/>
    </source>
</evidence>
<keyword evidence="12" id="KW-0548">Nucleotidyltransferase</keyword>
<evidence type="ECO:0000256" key="3">
    <source>
        <dbReference type="ARBA" id="ARBA00007934"/>
    </source>
</evidence>
<evidence type="ECO:0000256" key="6">
    <source>
        <dbReference type="ARBA" id="ARBA00018602"/>
    </source>
</evidence>
<evidence type="ECO:0000256" key="23">
    <source>
        <dbReference type="ARBA" id="ARBA00030285"/>
    </source>
</evidence>
<evidence type="ECO:0000256" key="25">
    <source>
        <dbReference type="ARBA" id="ARBA00031012"/>
    </source>
</evidence>
<evidence type="ECO:0000256" key="24">
    <source>
        <dbReference type="ARBA" id="ARBA00030436"/>
    </source>
</evidence>
<dbReference type="PROSITE" id="PS50526">
    <property type="entry name" value="RDRP_SSRNA_NEG_NONSEG"/>
    <property type="match status" value="1"/>
</dbReference>
<evidence type="ECO:0000256" key="17">
    <source>
        <dbReference type="ARBA" id="ARBA00022953"/>
    </source>
</evidence>
<evidence type="ECO:0000256" key="26">
    <source>
        <dbReference type="ARBA" id="ARBA00047332"/>
    </source>
</evidence>
<evidence type="ECO:0000256" key="28">
    <source>
        <dbReference type="ARBA" id="ARBA00048548"/>
    </source>
</evidence>
<dbReference type="InterPro" id="IPR039736">
    <property type="entry name" value="L_poly_C"/>
</dbReference>
<evidence type="ECO:0000256" key="2">
    <source>
        <dbReference type="ARBA" id="ARBA00004328"/>
    </source>
</evidence>
<dbReference type="InterPro" id="IPR026890">
    <property type="entry name" value="Mononeg_mRNAcap"/>
</dbReference>
<feature type="domain" description="Mononegavirus-type SAM-dependent 2'-O-MTase" evidence="30">
    <location>
        <begin position="1845"/>
        <end position="2052"/>
    </location>
</feature>
<dbReference type="Pfam" id="PF00946">
    <property type="entry name" value="Mononeg_RNA_pol"/>
    <property type="match status" value="1"/>
</dbReference>
<dbReference type="GO" id="GO:0005524">
    <property type="term" value="F:ATP binding"/>
    <property type="evidence" value="ECO:0007669"/>
    <property type="project" value="UniProtKB-KW"/>
</dbReference>
<keyword evidence="7" id="KW-0696">RNA-directed RNA polymerase</keyword>
<dbReference type="EC" id="2.1.1.375" evidence="22"/>
<protein>
    <recommendedName>
        <fullName evidence="6">RNA-directed RNA polymerase L</fullName>
        <ecNumber evidence="22">2.1.1.375</ecNumber>
        <ecNumber evidence="4">2.7.7.48</ecNumber>
        <ecNumber evidence="5">2.7.7.88</ecNumber>
    </recommendedName>
    <alternativeName>
        <fullName evidence="23">Large structural protein</fullName>
    </alternativeName>
    <alternativeName>
        <fullName evidence="25">Replicase</fullName>
    </alternativeName>
    <alternativeName>
        <fullName evidence="24">Transcriptase</fullName>
    </alternativeName>
</protein>
<keyword evidence="14" id="KW-0378">Hydrolase</keyword>
<proteinExistence type="inferred from homology"/>
<dbReference type="InterPro" id="IPR025786">
    <property type="entry name" value="Mononega_L_MeTrfase"/>
</dbReference>
<keyword evidence="18" id="KW-0506">mRNA capping</keyword>
<evidence type="ECO:0000256" key="5">
    <source>
        <dbReference type="ARBA" id="ARBA00012582"/>
    </source>
</evidence>
<evidence type="ECO:0000256" key="18">
    <source>
        <dbReference type="ARBA" id="ARBA00023042"/>
    </source>
</evidence>
<dbReference type="Pfam" id="PF14318">
    <property type="entry name" value="Mononeg_mRNAcap"/>
    <property type="match status" value="1"/>
</dbReference>
<evidence type="ECO:0000256" key="10">
    <source>
        <dbReference type="ARBA" id="ARBA00022679"/>
    </source>
</evidence>
<evidence type="ECO:0000256" key="1">
    <source>
        <dbReference type="ARBA" id="ARBA00003132"/>
    </source>
</evidence>
<dbReference type="EC" id="2.7.7.48" evidence="4"/>
<dbReference type="GO" id="GO:0003968">
    <property type="term" value="F:RNA-directed RNA polymerase activity"/>
    <property type="evidence" value="ECO:0007669"/>
    <property type="project" value="UniProtKB-KW"/>
</dbReference>
<evidence type="ECO:0000256" key="8">
    <source>
        <dbReference type="ARBA" id="ARBA00022603"/>
    </source>
</evidence>
<comment type="similarity">
    <text evidence="3">Belongs to the paramyxovirus L protein family.</text>
</comment>
<dbReference type="GO" id="GO:0044423">
    <property type="term" value="C:virion component"/>
    <property type="evidence" value="ECO:0007669"/>
    <property type="project" value="UniProtKB-KW"/>
</dbReference>
<dbReference type="InterPro" id="IPR016269">
    <property type="entry name" value="RNA-dir_pol_paramyxovirus"/>
</dbReference>
<name>A0AAU7E346_9MONO</name>
<keyword evidence="11" id="KW-0949">S-adenosyl-L-methionine</keyword>
<dbReference type="InterPro" id="IPR014023">
    <property type="entry name" value="Mononeg_RNA_pol_cat"/>
</dbReference>
<keyword evidence="10" id="KW-0808">Transferase</keyword>
<evidence type="ECO:0000256" key="20">
    <source>
        <dbReference type="ARBA" id="ARBA00024494"/>
    </source>
</evidence>
<evidence type="ECO:0000256" key="14">
    <source>
        <dbReference type="ARBA" id="ARBA00022801"/>
    </source>
</evidence>
<comment type="catalytic activity">
    <reaction evidence="21">
        <text>a 5'-end (5'-triphosphoguanosine)-(2'-O-methyladenylyl)-adenylyl-cytidylyl-adenosine in mRNA + S-adenosyl-L-methionine = a 5'-end (N(7)-methyl 5'-triphosphoguanosine)-(2'-O-methyladenylyl)-adenylyl-cytidylyl-adenosine in mRNA + S-adenosyl-L-homocysteine</text>
        <dbReference type="Rhea" id="RHEA:65440"/>
        <dbReference type="Rhea" id="RHEA-COMP:16798"/>
        <dbReference type="Rhea" id="RHEA-COMP:16801"/>
        <dbReference type="ChEBI" id="CHEBI:57856"/>
        <dbReference type="ChEBI" id="CHEBI:59789"/>
        <dbReference type="ChEBI" id="CHEBI:156482"/>
        <dbReference type="ChEBI" id="CHEBI:156483"/>
    </reaction>
</comment>
<keyword evidence="15" id="KW-0067">ATP-binding</keyword>
<comment type="subcellular location">
    <subcellularLocation>
        <location evidence="2">Virion</location>
    </subcellularLocation>
</comment>
<keyword evidence="9" id="KW-0507">mRNA processing</keyword>
<evidence type="ECO:0000256" key="21">
    <source>
        <dbReference type="ARBA" id="ARBA00024499"/>
    </source>
</evidence>
<evidence type="ECO:0000256" key="9">
    <source>
        <dbReference type="ARBA" id="ARBA00022664"/>
    </source>
</evidence>
<dbReference type="NCBIfam" id="TIGR04198">
    <property type="entry name" value="paramyx_RNAcap"/>
    <property type="match status" value="1"/>
</dbReference>
<evidence type="ECO:0000256" key="7">
    <source>
        <dbReference type="ARBA" id="ARBA00022484"/>
    </source>
</evidence>
<comment type="function">
    <text evidence="1">RNA-directed RNA polymerase that catalyzes the replication of viral genomic RNA. The template is composed of the viral RNA tightly encapsidated by the nucleoprotein (N). The replicase mode is dependent on intracellular N protein concentration. In this mode, the polymerase replicates the whole viral genome without recognizing transcriptional signals, and the replicated genome is not caped or polyadenylated.</text>
</comment>
<keyword evidence="16" id="KW-0946">Virion</keyword>
<evidence type="ECO:0000256" key="12">
    <source>
        <dbReference type="ARBA" id="ARBA00022695"/>
    </source>
</evidence>
<sequence length="2278" mass="263178">MSGVDLSDVLYPECHLDSPIVTGKLIQIVMMTNLPHNQPLNDDTLIRNILVNKQKNKKTVLKLAQDEFNEYLIKNNININKINHIPYPNGNKELFRMTEHSISAKLMKLMKIANSCYDKISKKIISLKHLVENQLGLSDKSQNFKKDELYNENSILKLSHIIEGSKWYFPFLFWFAIKTDMRELIKNNKRTVKRMISKILVYDTPKYYIQMNRNLLLIVDKFNYYTHYLTFEMVLMMSDVTEGRLMIETAMSSDLRLTPIRDRGIALWELIDSFFANLGNDTYNIVAMIEPLTLGYLQLNDKSPILRGAFLKYALDELIAEFKSHGYTDDEDLIGIVDAVNSIFLLDDIHITAEFFSFFRTFGHPTLEAADAAKKVREHMNKPKLLNFKTMMKGHALFCGIIINGYRDRHGGSWPQVDFPPHCSKKIKNIMNNNESLTDEVCINEWKSFVGIKFGCFMSLTLDEDLTMYMKDKALAALKSEWDSVYPPECMRYNPPNQTTSRRLVEVFLNDSDFDPVNLINYVINGDYLRDEDFNLSYSLKEKEIKKVGRLFAKMTYKMRACQVVAESLIATGVGKFFKENGMAKDEHELLKTLHKLSVSSVPRDNKINNRVKIPMSRVNKNHDFDDYADLDEEHSYDNYTKISDESNNKNTRGIYNQLTDELHFDNDSLIVDNLNYPIKFRGTACYDDGTPITDDEESNDDYDYHDPLFNKGDDQSYYNINYNCSNIKNKSYDNKNKENIQYETISTFLTTDLQKFCLNWRQESSNIFAERLNEIYGLPGFFNWMHKRLEKSVLYVADPHCPPYNKEHMDLDDVENDQIFVKYPMGGIEGYCQKLWTIITIPFLFLSAYEVGSKIAAVVQGDNQAIAITKRVHPNLPFTVKKIKSTKLAQKYFNQLRINLDAIGHNLKANETIVSSHFFVYSKRIYYDGLVLSQSLKPISRAVFWSETIVDETRSACSNISTAISKSIEQGFHRWIGYSINVLKVLQQLIISLKYTINPSMTHDITEPLLSNQSWLISASILPSQLGGFNYLNICRLYVRNIGDPVTASIADVKRMISVKLFSPGILQKIMHQKRGKSDFLDWASDPYSINIPSSQSVTVILKNITARTILSNSDNPMLKGLFHFDFDQEDRDLARFLLDRPVILPRAAHEIMDNSLTGARQEIAGMLDTTKGLIRNSIRMGGLRPKLVDKLSLYDYEQFRVFNDMMSNKLHDNLIDVNACSVHLAAMLRKIMWFPLSQGRPIYGLEVPDSIEVIKGVIIRDHEDCEYCDSGNKEYGWFFIPSHCELDKVSKESNKMRIPYFGSTTDERSEIKLSNVRSPSRALRAAVRIAMVYTWAYGDNDQSWEEAWYLASFRANVTIDELKAITPISTSNNIAHRLRDKSTQMKYSGSSLNRVGRYTVISNDNLNFIIDGSRIDTNLIYQQIMLMGISILEDSFRYVTDTGSKNTLMHLHINTKCCIIEMNDHPYIESENILPQLQGVDNNKLIYDPDPIVHNDQERIHNQIYRKNLIDFPNWSLDQLNECLCQSLSMTIIEIITKENKDHMSEFKVLALEDDVNSLITEFLLVNPSQLSLYLGLYISINWSFDIYYRRPEGKYQMVEFLNSILITTSKNNLSVLANALSHPIVFDKFWNSGLIEPIYGPNVSSQDFNRISIDLLTTSYMTYINYWMDFDEVEYLITESDEQIVDQRYEITQARHLCFISSIYLNRSEMPIIRGLTSIEKCQLIDSKIREQKILNQAGSRWHTDILQVMVVPSSLTYMRRGSVKHIKLRNYISAEAFGYEKLLSINAQPKLFEMAMNKITNNETEYMYFPVSALNSSDFEEFDFKVSPQNSDNLWESHIKRRIGLNSTSCYKALEICKFILDKINPRGNRLFLGEGSGSMMATYYTLLGPAKTFFNTGVSSGDTRGQRILSLIPSEYTLVAKNNPDDSNMMSDLHVLFNGKPESTWIGDMSCFQYIMNHVDYHSCDLIHNDMESSMEKDPETIMIEQLHSLSLALNLGNENSIYITKLAPRSDDYTEWYFSLIQTCYSEVIVFIPASSNPRSSELYLIMRGKLINTLILPDYFVDELPVLSQRRMNNIADIICNIKITRSIEIEYNEETGESILSNKLRSLTEPEKILMSNGFRLNGPKNVKRLIGHDISTGGDNLIENINISLNHIINYFDSSRESIPFFDPFPLNEDSKIREMMEMITKKVLVYSILYGGDDDDNFRNFNINNLKKKSMFIDFNTHAVKRMLKEYLYRRLRTSQIKRIWSFKLSTCEIKVLWKIVGYSYLLM</sequence>
<evidence type="ECO:0000256" key="22">
    <source>
        <dbReference type="ARBA" id="ARBA00026099"/>
    </source>
</evidence>
<dbReference type="PIRSF" id="PIRSF000830">
    <property type="entry name" value="RNA_pol_ParamyxoV"/>
    <property type="match status" value="1"/>
</dbReference>
<evidence type="ECO:0000256" key="27">
    <source>
        <dbReference type="ARBA" id="ARBA00047370"/>
    </source>
</evidence>
<keyword evidence="8" id="KW-0489">Methyltransferase</keyword>
<dbReference type="GO" id="GO:0016787">
    <property type="term" value="F:hydrolase activity"/>
    <property type="evidence" value="ECO:0007669"/>
    <property type="project" value="UniProtKB-KW"/>
</dbReference>
<organism evidence="31">
    <name type="scientific">Otomops bat paramyxovirus</name>
    <dbReference type="NCBI Taxonomy" id="3141897"/>
    <lineage>
        <taxon>Viruses</taxon>
        <taxon>Riboviria</taxon>
        <taxon>Orthornavirae</taxon>
        <taxon>Negarnaviricota</taxon>
        <taxon>Haploviricotina</taxon>
        <taxon>Monjiviricetes</taxon>
        <taxon>Mononegavirales</taxon>
        <taxon>Paramyxoviridae</taxon>
    </lineage>
</organism>
<evidence type="ECO:0000256" key="4">
    <source>
        <dbReference type="ARBA" id="ARBA00012494"/>
    </source>
</evidence>